<dbReference type="EMBL" id="CM001888">
    <property type="protein sequence ID" value="EOY19887.1"/>
    <property type="molecule type" value="Genomic_DNA"/>
</dbReference>
<keyword evidence="7" id="KW-1185">Reference proteome</keyword>
<dbReference type="InterPro" id="IPR001568">
    <property type="entry name" value="RNase_T2-like"/>
</dbReference>
<evidence type="ECO:0000256" key="4">
    <source>
        <dbReference type="RuleBase" id="RU004328"/>
    </source>
</evidence>
<evidence type="ECO:0000256" key="2">
    <source>
        <dbReference type="ARBA" id="ARBA00022722"/>
    </source>
</evidence>
<protein>
    <submittedName>
        <fullName evidence="6">Ribonuclease 2, putative</fullName>
    </submittedName>
</protein>
<dbReference type="PROSITE" id="PS00530">
    <property type="entry name" value="RNASE_T2_1"/>
    <property type="match status" value="1"/>
</dbReference>
<dbReference type="InParanoid" id="A0A061FT35"/>
<dbReference type="SUPFAM" id="SSF55895">
    <property type="entry name" value="Ribonuclease Rh-like"/>
    <property type="match status" value="1"/>
</dbReference>
<dbReference type="Proteomes" id="UP000026915">
    <property type="component" value="Chromosome 10"/>
</dbReference>
<dbReference type="GO" id="GO:0003723">
    <property type="term" value="F:RNA binding"/>
    <property type="evidence" value="ECO:0007669"/>
    <property type="project" value="InterPro"/>
</dbReference>
<dbReference type="InterPro" id="IPR036430">
    <property type="entry name" value="RNase_T2-like_sf"/>
</dbReference>
<keyword evidence="2" id="KW-0540">Nuclease</keyword>
<dbReference type="OMA" id="QWPPASC"/>
<evidence type="ECO:0000313" key="6">
    <source>
        <dbReference type="EMBL" id="EOY19887.1"/>
    </source>
</evidence>
<evidence type="ECO:0000256" key="5">
    <source>
        <dbReference type="SAM" id="SignalP"/>
    </source>
</evidence>
<dbReference type="Gene3D" id="3.90.730.10">
    <property type="entry name" value="Ribonuclease T2-like"/>
    <property type="match status" value="1"/>
</dbReference>
<comment type="similarity">
    <text evidence="1 4">Belongs to the RNase T2 family.</text>
</comment>
<name>A0A061FT35_THECC</name>
<dbReference type="AlphaFoldDB" id="A0A061FT35"/>
<feature type="chain" id="PRO_5001602316" evidence="5">
    <location>
        <begin position="21"/>
        <end position="242"/>
    </location>
</feature>
<dbReference type="PANTHER" id="PTHR11240:SF46">
    <property type="entry name" value="INTRACELLULAR RIBONUCLEASE LX-LIKE"/>
    <property type="match status" value="1"/>
</dbReference>
<dbReference type="HOGENOM" id="CLU_069912_2_1_1"/>
<dbReference type="PANTHER" id="PTHR11240">
    <property type="entry name" value="RIBONUCLEASE T2"/>
    <property type="match status" value="1"/>
</dbReference>
<dbReference type="Gramene" id="EOY19887">
    <property type="protein sequence ID" value="EOY19887"/>
    <property type="gene ID" value="TCM_045272"/>
</dbReference>
<reference evidence="6 7" key="1">
    <citation type="journal article" date="2013" name="Genome Biol.">
        <title>The genome sequence of the most widely cultivated cacao type and its use to identify candidate genes regulating pod color.</title>
        <authorList>
            <person name="Motamayor J.C."/>
            <person name="Mockaitis K."/>
            <person name="Schmutz J."/>
            <person name="Haiminen N."/>
            <person name="Iii D.L."/>
            <person name="Cornejo O."/>
            <person name="Findley S.D."/>
            <person name="Zheng P."/>
            <person name="Utro F."/>
            <person name="Royaert S."/>
            <person name="Saski C."/>
            <person name="Jenkins J."/>
            <person name="Podicheti R."/>
            <person name="Zhao M."/>
            <person name="Scheffler B.E."/>
            <person name="Stack J.C."/>
            <person name="Feltus F.A."/>
            <person name="Mustiga G.M."/>
            <person name="Amores F."/>
            <person name="Phillips W."/>
            <person name="Marelli J.P."/>
            <person name="May G.D."/>
            <person name="Shapiro H."/>
            <person name="Ma J."/>
            <person name="Bustamante C.D."/>
            <person name="Schnell R.J."/>
            <person name="Main D."/>
            <person name="Gilbert D."/>
            <person name="Parida L."/>
            <person name="Kuhn D.N."/>
        </authorList>
    </citation>
    <scope>NUCLEOTIDE SEQUENCE [LARGE SCALE GENOMIC DNA]</scope>
    <source>
        <strain evidence="7">cv. Matina 1-6</strain>
    </source>
</reference>
<gene>
    <name evidence="6" type="ORF">TCM_045272</name>
</gene>
<organism evidence="6 7">
    <name type="scientific">Theobroma cacao</name>
    <name type="common">Cacao</name>
    <name type="synonym">Cocoa</name>
    <dbReference type="NCBI Taxonomy" id="3641"/>
    <lineage>
        <taxon>Eukaryota</taxon>
        <taxon>Viridiplantae</taxon>
        <taxon>Streptophyta</taxon>
        <taxon>Embryophyta</taxon>
        <taxon>Tracheophyta</taxon>
        <taxon>Spermatophyta</taxon>
        <taxon>Magnoliopsida</taxon>
        <taxon>eudicotyledons</taxon>
        <taxon>Gunneridae</taxon>
        <taxon>Pentapetalae</taxon>
        <taxon>rosids</taxon>
        <taxon>malvids</taxon>
        <taxon>Malvales</taxon>
        <taxon>Malvaceae</taxon>
        <taxon>Byttnerioideae</taxon>
        <taxon>Theobroma</taxon>
    </lineage>
</organism>
<dbReference type="GO" id="GO:0004521">
    <property type="term" value="F:RNA endonuclease activity"/>
    <property type="evidence" value="ECO:0000318"/>
    <property type="project" value="GO_Central"/>
</dbReference>
<dbReference type="GO" id="GO:0033897">
    <property type="term" value="F:ribonuclease T2 activity"/>
    <property type="evidence" value="ECO:0007669"/>
    <property type="project" value="InterPro"/>
</dbReference>
<dbReference type="GO" id="GO:0006401">
    <property type="term" value="P:RNA catabolic process"/>
    <property type="evidence" value="ECO:0000318"/>
    <property type="project" value="GO_Central"/>
</dbReference>
<dbReference type="GO" id="GO:0005576">
    <property type="term" value="C:extracellular region"/>
    <property type="evidence" value="ECO:0000318"/>
    <property type="project" value="GO_Central"/>
</dbReference>
<accession>A0A061FT35</accession>
<keyword evidence="2" id="KW-0378">Hydrolase</keyword>
<feature type="signal peptide" evidence="5">
    <location>
        <begin position="1"/>
        <end position="20"/>
    </location>
</feature>
<evidence type="ECO:0000313" key="7">
    <source>
        <dbReference type="Proteomes" id="UP000026915"/>
    </source>
</evidence>
<dbReference type="Pfam" id="PF00445">
    <property type="entry name" value="Ribonuclease_T2"/>
    <property type="match status" value="1"/>
</dbReference>
<dbReference type="InterPro" id="IPR018188">
    <property type="entry name" value="RNase_T2_His_AS_1"/>
</dbReference>
<dbReference type="eggNOG" id="KOG1642">
    <property type="taxonomic scope" value="Eukaryota"/>
</dbReference>
<sequence length="242" mass="27864">MHRYFLVAAVLATVSWLVAGETNFATYKLSLRWPPAHCDAPSFECKPHVLNTFTIHGLWPQFADGKVVPPYDPDTNRCTDVIPVTDLDPLFRRITPLIEELRKYWPNYKDYQNETLNVNFWKHVWKLHGMCSDYPDNPFSYFRTAVSLGIKYIDPFKGTRITPRLVPYIAKDISDAIKERLGVYPQIACNEVGGTVQLTEVRLCFKRDRENSPSILQDCPIRYAYKCSDGTDEISFVPHLIG</sequence>
<proteinExistence type="inferred from homology"/>
<evidence type="ECO:0000256" key="1">
    <source>
        <dbReference type="ARBA" id="ARBA00007469"/>
    </source>
</evidence>
<evidence type="ECO:0000256" key="3">
    <source>
        <dbReference type="ARBA" id="ARBA00023239"/>
    </source>
</evidence>
<keyword evidence="5" id="KW-0732">Signal</keyword>
<keyword evidence="3" id="KW-0456">Lyase</keyword>